<sequence>MQQHVSAGELASQSGPADAKISTPNGHWTENHHHPNNHHHPHAVLKHLSSLLGSSQQWQLQQDQHPAPQQPDQQGSSFESQLGQTTTNGSYIPNGHAAFPPNAGYNIPPHPGGAVLNGASTPEVCFYQRPCQLQQMLQQTPPSGLPAQSSALELEQLLGLSSPPSLEAYSMFNTAAHDSTHSKLENGCLLSATNAAYIRTCLMPNGNGVTTGDISCPDRLPALHDPQKSGFFL</sequence>
<name>A0ACB8WDJ3_9TELE</name>
<dbReference type="EMBL" id="CM041541">
    <property type="protein sequence ID" value="KAI3365851.1"/>
    <property type="molecule type" value="Genomic_DNA"/>
</dbReference>
<comment type="caution">
    <text evidence="1">The sequence shown here is derived from an EMBL/GenBank/DDBJ whole genome shotgun (WGS) entry which is preliminary data.</text>
</comment>
<protein>
    <submittedName>
        <fullName evidence="1">Uncharacterized protein</fullName>
    </submittedName>
</protein>
<evidence type="ECO:0000313" key="1">
    <source>
        <dbReference type="EMBL" id="KAI3365851.1"/>
    </source>
</evidence>
<gene>
    <name evidence="1" type="ORF">L3Q82_000835</name>
</gene>
<reference evidence="1" key="1">
    <citation type="submission" date="2022-04" db="EMBL/GenBank/DDBJ databases">
        <title>Jade perch genome.</title>
        <authorList>
            <person name="Chao B."/>
        </authorList>
    </citation>
    <scope>NUCLEOTIDE SEQUENCE</scope>
    <source>
        <strain evidence="1">CB-2022</strain>
    </source>
</reference>
<organism evidence="1 2">
    <name type="scientific">Scortum barcoo</name>
    <name type="common">barcoo grunter</name>
    <dbReference type="NCBI Taxonomy" id="214431"/>
    <lineage>
        <taxon>Eukaryota</taxon>
        <taxon>Metazoa</taxon>
        <taxon>Chordata</taxon>
        <taxon>Craniata</taxon>
        <taxon>Vertebrata</taxon>
        <taxon>Euteleostomi</taxon>
        <taxon>Actinopterygii</taxon>
        <taxon>Neopterygii</taxon>
        <taxon>Teleostei</taxon>
        <taxon>Neoteleostei</taxon>
        <taxon>Acanthomorphata</taxon>
        <taxon>Eupercaria</taxon>
        <taxon>Centrarchiformes</taxon>
        <taxon>Terapontoidei</taxon>
        <taxon>Terapontidae</taxon>
        <taxon>Scortum</taxon>
    </lineage>
</organism>
<keyword evidence="2" id="KW-1185">Reference proteome</keyword>
<dbReference type="Proteomes" id="UP000831701">
    <property type="component" value="Chromosome 11"/>
</dbReference>
<evidence type="ECO:0000313" key="2">
    <source>
        <dbReference type="Proteomes" id="UP000831701"/>
    </source>
</evidence>
<proteinExistence type="predicted"/>
<accession>A0ACB8WDJ3</accession>